<feature type="region of interest" description="Disordered" evidence="1">
    <location>
        <begin position="244"/>
        <end position="328"/>
    </location>
</feature>
<feature type="compositionally biased region" description="Polar residues" evidence="1">
    <location>
        <begin position="244"/>
        <end position="253"/>
    </location>
</feature>
<reference evidence="2" key="1">
    <citation type="submission" date="2021-01" db="EMBL/GenBank/DDBJ databases">
        <authorList>
            <person name="Corre E."/>
            <person name="Pelletier E."/>
            <person name="Niang G."/>
            <person name="Scheremetjew M."/>
            <person name="Finn R."/>
            <person name="Kale V."/>
            <person name="Holt S."/>
            <person name="Cochrane G."/>
            <person name="Meng A."/>
            <person name="Brown T."/>
            <person name="Cohen L."/>
        </authorList>
    </citation>
    <scope>NUCLEOTIDE SEQUENCE</scope>
    <source>
        <strain evidence="2">CCMP3328</strain>
    </source>
</reference>
<dbReference type="EMBL" id="HBEF01013601">
    <property type="protein sequence ID" value="CAD8336401.1"/>
    <property type="molecule type" value="Transcribed_RNA"/>
</dbReference>
<feature type="region of interest" description="Disordered" evidence="1">
    <location>
        <begin position="124"/>
        <end position="214"/>
    </location>
</feature>
<feature type="compositionally biased region" description="Low complexity" evidence="1">
    <location>
        <begin position="176"/>
        <end position="193"/>
    </location>
</feature>
<evidence type="ECO:0000256" key="1">
    <source>
        <dbReference type="SAM" id="MobiDB-lite"/>
    </source>
</evidence>
<name>A0A7R9WXB1_9STRA</name>
<evidence type="ECO:0000313" key="2">
    <source>
        <dbReference type="EMBL" id="CAD8336401.1"/>
    </source>
</evidence>
<feature type="compositionally biased region" description="Polar residues" evidence="1">
    <location>
        <begin position="319"/>
        <end position="328"/>
    </location>
</feature>
<accession>A0A7R9WXB1</accession>
<proteinExistence type="predicted"/>
<dbReference type="AlphaFoldDB" id="A0A7R9WXB1"/>
<feature type="compositionally biased region" description="Basic residues" evidence="1">
    <location>
        <begin position="296"/>
        <end position="318"/>
    </location>
</feature>
<gene>
    <name evidence="2" type="ORF">CAUS1442_LOCUS8529</name>
</gene>
<feature type="compositionally biased region" description="Basic and acidic residues" evidence="1">
    <location>
        <begin position="257"/>
        <end position="288"/>
    </location>
</feature>
<feature type="compositionally biased region" description="Low complexity" evidence="1">
    <location>
        <begin position="147"/>
        <end position="157"/>
    </location>
</feature>
<organism evidence="2">
    <name type="scientific">Craspedostauros australis</name>
    <dbReference type="NCBI Taxonomy" id="1486917"/>
    <lineage>
        <taxon>Eukaryota</taxon>
        <taxon>Sar</taxon>
        <taxon>Stramenopiles</taxon>
        <taxon>Ochrophyta</taxon>
        <taxon>Bacillariophyta</taxon>
        <taxon>Bacillariophyceae</taxon>
        <taxon>Bacillariophycidae</taxon>
        <taxon>Naviculales</taxon>
        <taxon>Naviculaceae</taxon>
        <taxon>Craspedostauros</taxon>
    </lineage>
</organism>
<sequence length="328" mass="36394">MPYRVMAQTMDGIRTFQQYGRFQPSGLSYQQIWDKYREQAIASMEAGVEFSEGGDLTEDDVTAKICLKILEKSCATNPGVDKWLLSKPGATNGAGAMGHPDLEFITQQLERDVRKLLDTTTAQTEVQRRLSSPRGRWFGGGNEHDTAVTVDGDGDVASIDFESDSTGGGGNEGNEHGTNVQFETSSSGTATTSDTDHRNTNANTKANDDTVKADAPNARQQALALQKYRTWRAIAKAKRHAQTVYQNHASAPTSEVKIARTESPDLREDSTSDGPHEVDQHISERLAGEFRSAGASHHKQHWSNRSSRHRQRHNKRWTNRQQPSRNKD</sequence>
<protein>
    <submittedName>
        <fullName evidence="2">Uncharacterized protein</fullName>
    </submittedName>
</protein>